<evidence type="ECO:0000256" key="1">
    <source>
        <dbReference type="SAM" id="Coils"/>
    </source>
</evidence>
<keyword evidence="1" id="KW-0175">Coiled coil</keyword>
<accession>Q11A97</accession>
<evidence type="ECO:0000313" key="2">
    <source>
        <dbReference type="EMBL" id="ABG49577.1"/>
    </source>
</evidence>
<dbReference type="KEGG" id="ter:Tery_0068"/>
<organism evidence="2">
    <name type="scientific">Trichodesmium erythraeum (strain IMS101)</name>
    <dbReference type="NCBI Taxonomy" id="203124"/>
    <lineage>
        <taxon>Bacteria</taxon>
        <taxon>Bacillati</taxon>
        <taxon>Cyanobacteriota</taxon>
        <taxon>Cyanophyceae</taxon>
        <taxon>Oscillatoriophycideae</taxon>
        <taxon>Oscillatoriales</taxon>
        <taxon>Microcoleaceae</taxon>
        <taxon>Trichodesmium</taxon>
    </lineage>
</organism>
<feature type="coiled-coil region" evidence="1">
    <location>
        <begin position="40"/>
        <end position="67"/>
    </location>
</feature>
<dbReference type="AlphaFoldDB" id="Q11A97"/>
<gene>
    <name evidence="2" type="ordered locus">Tery_0068</name>
</gene>
<reference evidence="2" key="1">
    <citation type="submission" date="2006-06" db="EMBL/GenBank/DDBJ databases">
        <title>Complete sequence of Trichodesmium erythraeum IMS101.</title>
        <authorList>
            <consortium name="US DOE Joint Genome Institute"/>
            <person name="Copeland A."/>
            <person name="Lucas S."/>
            <person name="Lapidus A."/>
            <person name="Barry K."/>
            <person name="Detter J.C."/>
            <person name="Glavina del Rio T."/>
            <person name="Hammon N."/>
            <person name="Israni S."/>
            <person name="Dalin E."/>
            <person name="Tice H."/>
            <person name="Pitluck S."/>
            <person name="Kiss H."/>
            <person name="Munk A.C."/>
            <person name="Brettin T."/>
            <person name="Bruce D."/>
            <person name="Han C."/>
            <person name="Tapia R."/>
            <person name="Gilna P."/>
            <person name="Schmutz J."/>
            <person name="Larimer F."/>
            <person name="Land M."/>
            <person name="Hauser L."/>
            <person name="Kyrpides N."/>
            <person name="Kim E."/>
            <person name="Richardson P."/>
        </authorList>
    </citation>
    <scope>NUCLEOTIDE SEQUENCE [LARGE SCALE GENOMIC DNA]</scope>
    <source>
        <strain evidence="2">IMS101</strain>
    </source>
</reference>
<name>Q11A97_TRIEI</name>
<dbReference type="HOGENOM" id="CLU_193885_1_0_3"/>
<protein>
    <submittedName>
        <fullName evidence="2">Uncharacterized protein</fullName>
    </submittedName>
</protein>
<dbReference type="eggNOG" id="ENOG5032ECQ">
    <property type="taxonomic scope" value="Bacteria"/>
</dbReference>
<proteinExistence type="predicted"/>
<sequence>MRVLSMFPFFVKSCCGGDFFQPETRKAHQENKLKFLKWMRDDLETRLAGLNAAIQTIERQINQDQDQAS</sequence>
<dbReference type="EMBL" id="CP000393">
    <property type="protein sequence ID" value="ABG49577.1"/>
    <property type="molecule type" value="Genomic_DNA"/>
</dbReference>